<name>A0A6B9FWJ4_9HYPH</name>
<dbReference type="SUPFAM" id="SSF52266">
    <property type="entry name" value="SGNH hydrolase"/>
    <property type="match status" value="1"/>
</dbReference>
<dbReference type="RefSeq" id="WP_010687045.1">
    <property type="nucleotide sequence ID" value="NZ_CP043538.1"/>
</dbReference>
<dbReference type="KEGG" id="mmes:MMSR116_31015"/>
<dbReference type="Proteomes" id="UP000012488">
    <property type="component" value="Chromosome"/>
</dbReference>
<organism evidence="1 2">
    <name type="scientific">Methylobacterium mesophilicum SR1.6/6</name>
    <dbReference type="NCBI Taxonomy" id="908290"/>
    <lineage>
        <taxon>Bacteria</taxon>
        <taxon>Pseudomonadati</taxon>
        <taxon>Pseudomonadota</taxon>
        <taxon>Alphaproteobacteria</taxon>
        <taxon>Hyphomicrobiales</taxon>
        <taxon>Methylobacteriaceae</taxon>
        <taxon>Methylobacterium</taxon>
    </lineage>
</organism>
<accession>A0A6B9FWJ4</accession>
<evidence type="ECO:0000313" key="1">
    <source>
        <dbReference type="EMBL" id="QGY05836.1"/>
    </source>
</evidence>
<protein>
    <submittedName>
        <fullName evidence="1">Uncharacterized protein</fullName>
    </submittedName>
</protein>
<dbReference type="InterPro" id="IPR036514">
    <property type="entry name" value="SGNH_hydro_sf"/>
</dbReference>
<reference evidence="1 2" key="2">
    <citation type="journal article" date="2013" name="Genome Announc.">
        <title>Draft Genome Sequence of Methylobacterium mesophilicum Strain SR1.6/6, Isolated from Citrus sinensis.</title>
        <authorList>
            <person name="Marinho Almeida D."/>
            <person name="Dini-Andreote F."/>
            <person name="Camargo Neves A.A."/>
            <person name="Juca Ramos R.T."/>
            <person name="Andreote F.D."/>
            <person name="Carneiro A.R."/>
            <person name="Oliveira de Souza Lima A."/>
            <person name="Caracciolo Gomes de Sa P.H."/>
            <person name="Ribeiro Barbosa M.S."/>
            <person name="Araujo W.L."/>
            <person name="Silva A."/>
        </authorList>
    </citation>
    <scope>NUCLEOTIDE SEQUENCE [LARGE SCALE GENOMIC DNA]</scope>
    <source>
        <strain evidence="1 2">SR1.6/6</strain>
    </source>
</reference>
<evidence type="ECO:0000313" key="2">
    <source>
        <dbReference type="Proteomes" id="UP000012488"/>
    </source>
</evidence>
<dbReference type="Gene3D" id="3.40.50.1110">
    <property type="entry name" value="SGNH hydrolase"/>
    <property type="match status" value="1"/>
</dbReference>
<proteinExistence type="predicted"/>
<dbReference type="EMBL" id="CP043538">
    <property type="protein sequence ID" value="QGY05836.1"/>
    <property type="molecule type" value="Genomic_DNA"/>
</dbReference>
<reference evidence="1 2" key="1">
    <citation type="journal article" date="2012" name="Genet. Mol. Biol.">
        <title>Analysis of 16S rRNA and mxaF genes revealing insights into Methylobacterium niche-specific plant association.</title>
        <authorList>
            <person name="Dourado M.N."/>
            <person name="Andreote F.D."/>
            <person name="Dini-Andreote F."/>
            <person name="Conti R."/>
            <person name="Araujo J.M."/>
            <person name="Araujo W.L."/>
        </authorList>
    </citation>
    <scope>NUCLEOTIDE SEQUENCE [LARGE SCALE GENOMIC DNA]</scope>
    <source>
        <strain evidence="1 2">SR1.6/6</strain>
    </source>
</reference>
<dbReference type="AlphaFoldDB" id="A0A6B9FWJ4"/>
<gene>
    <name evidence="1" type="ORF">MMSR116_31015</name>
</gene>
<sequence length="353" mass="38706">MFRVLCLGYSVTELPGYVERANALAEAEGSPVTLLRSGWGGHSLPSIACLIDEILDAIPCDSVLLELFTGNVRYFDGATMRAYLDDILAATARRDLPVAFLNLHQGGVDYAAEPVAGLLAEYRALYGIRALDVAAPVAAAGAGDITYLLKDGTHVTPAGAELYGTLVYSFLRAPLPGRAYVARFRTLPGRFESLPLRTRPDLDCRFELRRNGIPLHFLEIPEGLRVEVPLGRPRDVIGVLVTYGPQAGTLTVEDQTGRAHGLVAYDEFSYYTRSMFRSVPLPAARLLRITQSAQRPDIALRKGTPDPGPRIGRVSHIFCRRRLSLSERAARLRHRLSRTLRRIALRLADGCGA</sequence>
<dbReference type="GO" id="GO:0016788">
    <property type="term" value="F:hydrolase activity, acting on ester bonds"/>
    <property type="evidence" value="ECO:0007669"/>
    <property type="project" value="UniProtKB-ARBA"/>
</dbReference>
<dbReference type="OrthoDB" id="8002695at2"/>